<accession>A0AAF3ERY6</accession>
<evidence type="ECO:0000256" key="1">
    <source>
        <dbReference type="ARBA" id="ARBA00009283"/>
    </source>
</evidence>
<evidence type="ECO:0000256" key="3">
    <source>
        <dbReference type="PIRSR" id="PIRSR600407-1"/>
    </source>
</evidence>
<dbReference type="Gene3D" id="3.30.420.150">
    <property type="entry name" value="Exopolyphosphatase. Domain 2"/>
    <property type="match status" value="1"/>
</dbReference>
<sequence length="570" mass="64404">MVRRRVVLLLALLIIAIPLYLILNHADHPSFFRTDGDADDPSYGLILDAGSTGTRMFLYQWTSYSDTQLIDIRPALDHKNEPVVKKAHPGLSTFADHPQDAAEYIKPLLDYAIEFVPEAKRPYTPVFIFATAGMRLVPEEQQRAILADLHAKLPQMTVMQIMKEHIRVIEGKWEGIYSWIAANYILGRFKSTSSENPSFPVPLITTRKDTVGMMDMGGASVQIAFELPQTSPFLSEHVENVNLGCRDESPLFKYKLFVTTFLGFGVNEGMKRYEQYLYKTNGETNGSYVRDECLPVNLQQLATNDDGSQFMKKGVGDWDSCVNRLSALIDPGSSQTCLPQCFFGNVAAPELNLSEMQFFGFSEFWYSVDNVLQLGGQYNYSQVTEKSRQFCNQRWSVIQSQWRSKLYPKADEDRIRTQCFKSAWITAALHSGFDINEQKNKFQSVMMLDGQEVQWALGAMIYHLRKENQKKIKKIICSKGLDEACYLNDSGHTVGSFDGTFSLQGSSELMDSRKPSRLLGCSLCGLCGVCHHPRVNIKTHIRQCHDNAGVEVDEAWVPKDSFDLGLSESM</sequence>
<name>A0AAF3ERY6_9BILA</name>
<comment type="similarity">
    <text evidence="1 5">Belongs to the GDA1/CD39 NTPase family.</text>
</comment>
<dbReference type="PANTHER" id="PTHR11782:SF121">
    <property type="entry name" value="NUCLEOSIDE-DIPHOSPHATASE MIG-23"/>
    <property type="match status" value="1"/>
</dbReference>
<organism evidence="6 7">
    <name type="scientific">Mesorhabditis belari</name>
    <dbReference type="NCBI Taxonomy" id="2138241"/>
    <lineage>
        <taxon>Eukaryota</taxon>
        <taxon>Metazoa</taxon>
        <taxon>Ecdysozoa</taxon>
        <taxon>Nematoda</taxon>
        <taxon>Chromadorea</taxon>
        <taxon>Rhabditida</taxon>
        <taxon>Rhabditina</taxon>
        <taxon>Rhabditomorpha</taxon>
        <taxon>Rhabditoidea</taxon>
        <taxon>Rhabditidae</taxon>
        <taxon>Mesorhabditinae</taxon>
        <taxon>Mesorhabditis</taxon>
    </lineage>
</organism>
<dbReference type="Proteomes" id="UP000887575">
    <property type="component" value="Unassembled WGS sequence"/>
</dbReference>
<dbReference type="PROSITE" id="PS01238">
    <property type="entry name" value="GDA1_CD39_NTPASE"/>
    <property type="match status" value="1"/>
</dbReference>
<reference evidence="7" key="1">
    <citation type="submission" date="2024-02" db="UniProtKB">
        <authorList>
            <consortium name="WormBaseParasite"/>
        </authorList>
    </citation>
    <scope>IDENTIFICATION</scope>
</reference>
<keyword evidence="6" id="KW-1185">Reference proteome</keyword>
<protein>
    <submittedName>
        <fullName evidence="7">Uncharacterized protein</fullName>
    </submittedName>
</protein>
<dbReference type="Pfam" id="PF01150">
    <property type="entry name" value="GDA1_CD39"/>
    <property type="match status" value="1"/>
</dbReference>
<evidence type="ECO:0000256" key="5">
    <source>
        <dbReference type="RuleBase" id="RU003833"/>
    </source>
</evidence>
<dbReference type="GO" id="GO:0005524">
    <property type="term" value="F:ATP binding"/>
    <property type="evidence" value="ECO:0007669"/>
    <property type="project" value="UniProtKB-KW"/>
</dbReference>
<dbReference type="GO" id="GO:0005794">
    <property type="term" value="C:Golgi apparatus"/>
    <property type="evidence" value="ECO:0007669"/>
    <property type="project" value="TreeGrafter"/>
</dbReference>
<dbReference type="Gene3D" id="3.30.420.40">
    <property type="match status" value="1"/>
</dbReference>
<evidence type="ECO:0000256" key="2">
    <source>
        <dbReference type="ARBA" id="ARBA00022801"/>
    </source>
</evidence>
<evidence type="ECO:0000313" key="7">
    <source>
        <dbReference type="WBParaSite" id="MBELARI_LOCUS16889"/>
    </source>
</evidence>
<dbReference type="GO" id="GO:0046036">
    <property type="term" value="P:CTP metabolic process"/>
    <property type="evidence" value="ECO:0007669"/>
    <property type="project" value="TreeGrafter"/>
</dbReference>
<dbReference type="InterPro" id="IPR000407">
    <property type="entry name" value="GDA1_CD39_NTPase"/>
</dbReference>
<dbReference type="GO" id="GO:0004382">
    <property type="term" value="F:GDP phosphatase activity"/>
    <property type="evidence" value="ECO:0007669"/>
    <property type="project" value="TreeGrafter"/>
</dbReference>
<dbReference type="GO" id="GO:0016020">
    <property type="term" value="C:membrane"/>
    <property type="evidence" value="ECO:0007669"/>
    <property type="project" value="TreeGrafter"/>
</dbReference>
<dbReference type="PANTHER" id="PTHR11782">
    <property type="entry name" value="ADENOSINE/GUANOSINE DIPHOSPHATASE"/>
    <property type="match status" value="1"/>
</dbReference>
<keyword evidence="4" id="KW-0067">ATP-binding</keyword>
<evidence type="ECO:0000313" key="6">
    <source>
        <dbReference type="Proteomes" id="UP000887575"/>
    </source>
</evidence>
<dbReference type="WBParaSite" id="MBELARI_LOCUS16889">
    <property type="protein sequence ID" value="MBELARI_LOCUS16889"/>
    <property type="gene ID" value="MBELARI_LOCUS16889"/>
</dbReference>
<proteinExistence type="inferred from homology"/>
<keyword evidence="4" id="KW-0547">Nucleotide-binding</keyword>
<evidence type="ECO:0000256" key="4">
    <source>
        <dbReference type="PIRSR" id="PIRSR600407-2"/>
    </source>
</evidence>
<dbReference type="GO" id="GO:0045134">
    <property type="term" value="F:UDP phosphatase activity"/>
    <property type="evidence" value="ECO:0007669"/>
    <property type="project" value="TreeGrafter"/>
</dbReference>
<feature type="binding site" evidence="4">
    <location>
        <begin position="218"/>
        <end position="222"/>
    </location>
    <ligand>
        <name>ATP</name>
        <dbReference type="ChEBI" id="CHEBI:30616"/>
    </ligand>
</feature>
<feature type="active site" description="Proton acceptor" evidence="3">
    <location>
        <position position="174"/>
    </location>
</feature>
<dbReference type="GO" id="GO:0006256">
    <property type="term" value="P:UDP catabolic process"/>
    <property type="evidence" value="ECO:0007669"/>
    <property type="project" value="TreeGrafter"/>
</dbReference>
<dbReference type="AlphaFoldDB" id="A0AAF3ERY6"/>
<keyword evidence="2 5" id="KW-0378">Hydrolase</keyword>
<dbReference type="GO" id="GO:0017111">
    <property type="term" value="F:ribonucleoside triphosphate phosphatase activity"/>
    <property type="evidence" value="ECO:0007669"/>
    <property type="project" value="TreeGrafter"/>
</dbReference>